<feature type="compositionally biased region" description="Basic and acidic residues" evidence="1">
    <location>
        <begin position="10"/>
        <end position="22"/>
    </location>
</feature>
<accession>A0A4R3VU90</accession>
<keyword evidence="3" id="KW-1185">Reference proteome</keyword>
<comment type="caution">
    <text evidence="2">The sequence shown here is derived from an EMBL/GenBank/DDBJ whole genome shotgun (WGS) entry which is preliminary data.</text>
</comment>
<feature type="region of interest" description="Disordered" evidence="1">
    <location>
        <begin position="1"/>
        <end position="53"/>
    </location>
</feature>
<name>A0A4R3VU90_9GAMM</name>
<dbReference type="AlphaFoldDB" id="A0A4R3VU90"/>
<organism evidence="2 3">
    <name type="scientific">Samsonia erythrinae</name>
    <dbReference type="NCBI Taxonomy" id="160434"/>
    <lineage>
        <taxon>Bacteria</taxon>
        <taxon>Pseudomonadati</taxon>
        <taxon>Pseudomonadota</taxon>
        <taxon>Gammaproteobacteria</taxon>
        <taxon>Enterobacterales</taxon>
        <taxon>Pectobacteriaceae</taxon>
        <taxon>Samsonia</taxon>
    </lineage>
</organism>
<gene>
    <name evidence="2" type="ORF">EDC54_101499</name>
</gene>
<dbReference type="EMBL" id="SMBY01000001">
    <property type="protein sequence ID" value="TCV08976.1"/>
    <property type="molecule type" value="Genomic_DNA"/>
</dbReference>
<evidence type="ECO:0000313" key="3">
    <source>
        <dbReference type="Proteomes" id="UP000295433"/>
    </source>
</evidence>
<sequence length="53" mass="6019">MDAAQTCVTSDKKRQGRFEQHLRWPGRTSPVYGTSTRVTGGPNSGHERRKYPE</sequence>
<evidence type="ECO:0000256" key="1">
    <source>
        <dbReference type="SAM" id="MobiDB-lite"/>
    </source>
</evidence>
<proteinExistence type="predicted"/>
<protein>
    <submittedName>
        <fullName evidence="2">Uncharacterized protein</fullName>
    </submittedName>
</protein>
<dbReference type="Proteomes" id="UP000295433">
    <property type="component" value="Unassembled WGS sequence"/>
</dbReference>
<reference evidence="2 3" key="1">
    <citation type="submission" date="2019-03" db="EMBL/GenBank/DDBJ databases">
        <title>Genomic Encyclopedia of Type Strains, Phase IV (KMG-IV): sequencing the most valuable type-strain genomes for metagenomic binning, comparative biology and taxonomic classification.</title>
        <authorList>
            <person name="Goeker M."/>
        </authorList>
    </citation>
    <scope>NUCLEOTIDE SEQUENCE [LARGE SCALE GENOMIC DNA]</scope>
    <source>
        <strain evidence="2 3">DSM 16730</strain>
    </source>
</reference>
<evidence type="ECO:0000313" key="2">
    <source>
        <dbReference type="EMBL" id="TCV08976.1"/>
    </source>
</evidence>